<dbReference type="EMBL" id="HBJA01106561">
    <property type="protein sequence ID" value="CAE0825558.1"/>
    <property type="molecule type" value="Transcribed_RNA"/>
</dbReference>
<feature type="region of interest" description="Disordered" evidence="1">
    <location>
        <begin position="1"/>
        <end position="20"/>
    </location>
</feature>
<gene>
    <name evidence="2" type="ORF">EGYM00163_LOCUS36810</name>
</gene>
<protein>
    <submittedName>
        <fullName evidence="2">Uncharacterized protein</fullName>
    </submittedName>
</protein>
<reference evidence="2" key="1">
    <citation type="submission" date="2021-01" db="EMBL/GenBank/DDBJ databases">
        <authorList>
            <person name="Corre E."/>
            <person name="Pelletier E."/>
            <person name="Niang G."/>
            <person name="Scheremetjew M."/>
            <person name="Finn R."/>
            <person name="Kale V."/>
            <person name="Holt S."/>
            <person name="Cochrane G."/>
            <person name="Meng A."/>
            <person name="Brown T."/>
            <person name="Cohen L."/>
        </authorList>
    </citation>
    <scope>NUCLEOTIDE SEQUENCE</scope>
    <source>
        <strain evidence="2">CCMP1594</strain>
    </source>
</reference>
<dbReference type="AlphaFoldDB" id="A0A7S4G543"/>
<evidence type="ECO:0000256" key="1">
    <source>
        <dbReference type="SAM" id="MobiDB-lite"/>
    </source>
</evidence>
<organism evidence="2">
    <name type="scientific">Eutreptiella gymnastica</name>
    <dbReference type="NCBI Taxonomy" id="73025"/>
    <lineage>
        <taxon>Eukaryota</taxon>
        <taxon>Discoba</taxon>
        <taxon>Euglenozoa</taxon>
        <taxon>Euglenida</taxon>
        <taxon>Spirocuta</taxon>
        <taxon>Euglenophyceae</taxon>
        <taxon>Eutreptiales</taxon>
        <taxon>Eutreptiaceae</taxon>
        <taxon>Eutreptiella</taxon>
    </lineage>
</organism>
<accession>A0A7S4G543</accession>
<sequence length="105" mass="11767">MWDDHQGSSQCNLRAQEEPEASHAAGSLGVITLSWDRQADGGSWNPLCLQDWAWNPGLLCRAPHGNSRPFSVPDSETQNSGVEEVHVQKNWVTLFLDAKSFFQMR</sequence>
<name>A0A7S4G543_9EUGL</name>
<proteinExistence type="predicted"/>
<evidence type="ECO:0000313" key="2">
    <source>
        <dbReference type="EMBL" id="CAE0825558.1"/>
    </source>
</evidence>